<protein>
    <submittedName>
        <fullName evidence="2">Uncharacterized protein</fullName>
    </submittedName>
</protein>
<proteinExistence type="predicted"/>
<feature type="transmembrane region" description="Helical" evidence="1">
    <location>
        <begin position="33"/>
        <end position="51"/>
    </location>
</feature>
<keyword evidence="1" id="KW-1133">Transmembrane helix</keyword>
<reference evidence="2" key="1">
    <citation type="submission" date="2017-03" db="EMBL/GenBank/DDBJ databases">
        <title>The mitochondrial genome of the carnivorous plant Utricularia reniformis (Lentibulariaceae): structure, comparative analysis and evolutionary landmarks.</title>
        <authorList>
            <person name="Silva S.R."/>
            <person name="Alvarenga D.O."/>
            <person name="Michael T.P."/>
            <person name="Miranda V.F.O."/>
            <person name="Varani A.M."/>
        </authorList>
    </citation>
    <scope>NUCLEOTIDE SEQUENCE</scope>
</reference>
<keyword evidence="1" id="KW-0472">Membrane</keyword>
<evidence type="ECO:0000313" key="2">
    <source>
        <dbReference type="EMBL" id="ART32379.1"/>
    </source>
</evidence>
<keyword evidence="2" id="KW-0496">Mitochondrion</keyword>
<organism evidence="2">
    <name type="scientific">Utricularia reniformis</name>
    <dbReference type="NCBI Taxonomy" id="192314"/>
    <lineage>
        <taxon>Eukaryota</taxon>
        <taxon>Viridiplantae</taxon>
        <taxon>Streptophyta</taxon>
        <taxon>Embryophyta</taxon>
        <taxon>Tracheophyta</taxon>
        <taxon>Spermatophyta</taxon>
        <taxon>Magnoliopsida</taxon>
        <taxon>eudicotyledons</taxon>
        <taxon>Gunneridae</taxon>
        <taxon>Pentapetalae</taxon>
        <taxon>asterids</taxon>
        <taxon>lamiids</taxon>
        <taxon>Lamiales</taxon>
        <taxon>Lentibulariaceae</taxon>
        <taxon>Utricularia</taxon>
    </lineage>
</organism>
<keyword evidence="1" id="KW-0812">Transmembrane</keyword>
<accession>A0A1Y0B4W1</accession>
<dbReference type="AlphaFoldDB" id="A0A1Y0B4W1"/>
<geneLocation type="mitochondrion" evidence="2"/>
<sequence length="55" mass="6357">MLSQAISSTFCCFIIFLLIGSRDKPYFYKCSEFFYLIVVIPLLAKVLRALYAKNP</sequence>
<dbReference type="EMBL" id="KY774314">
    <property type="protein sequence ID" value="ART32379.1"/>
    <property type="molecule type" value="Genomic_DNA"/>
</dbReference>
<gene>
    <name evidence="2" type="ORF">AEK19_MT2234</name>
</gene>
<name>A0A1Y0B4W1_9LAMI</name>
<evidence type="ECO:0000256" key="1">
    <source>
        <dbReference type="SAM" id="Phobius"/>
    </source>
</evidence>